<name>A0A1D1VJN5_RAMVA</name>
<keyword evidence="1" id="KW-0812">Transmembrane</keyword>
<keyword evidence="1" id="KW-1133">Transmembrane helix</keyword>
<feature type="transmembrane region" description="Helical" evidence="1">
    <location>
        <begin position="51"/>
        <end position="75"/>
    </location>
</feature>
<sequence>MSLTSKVRKAACVLEMFEQSSAERSFLRILGYIQIVLGVSILALLERKTDCGIFGGIDILNSGLWTGFACAGVGIQTQHACRFSFSSLPAVRALRVCEYGNILATALASGTILGFFSPPRGIATMATYVCAISVSFAATLYASNLQSAFSRNAPRCLSIHTSTTAPRSGTGTANPIP</sequence>
<proteinExistence type="predicted"/>
<dbReference type="AlphaFoldDB" id="A0A1D1VJN5"/>
<evidence type="ECO:0000313" key="3">
    <source>
        <dbReference type="Proteomes" id="UP000186922"/>
    </source>
</evidence>
<keyword evidence="1" id="KW-0472">Membrane</keyword>
<evidence type="ECO:0000313" key="2">
    <source>
        <dbReference type="EMBL" id="GAV01141.1"/>
    </source>
</evidence>
<protein>
    <submittedName>
        <fullName evidence="2">Uncharacterized protein</fullName>
    </submittedName>
</protein>
<gene>
    <name evidence="2" type="primary">RvY_11896</name>
    <name evidence="2" type="synonym">RvY_11896.2</name>
    <name evidence="2" type="ORF">RvY_11896-2</name>
</gene>
<feature type="transmembrane region" description="Helical" evidence="1">
    <location>
        <begin position="122"/>
        <end position="142"/>
    </location>
</feature>
<reference evidence="2 3" key="1">
    <citation type="journal article" date="2016" name="Nat. Commun.">
        <title>Extremotolerant tardigrade genome and improved radiotolerance of human cultured cells by tardigrade-unique protein.</title>
        <authorList>
            <person name="Hashimoto T."/>
            <person name="Horikawa D.D."/>
            <person name="Saito Y."/>
            <person name="Kuwahara H."/>
            <person name="Kozuka-Hata H."/>
            <person name="Shin-I T."/>
            <person name="Minakuchi Y."/>
            <person name="Ohishi K."/>
            <person name="Motoyama A."/>
            <person name="Aizu T."/>
            <person name="Enomoto A."/>
            <person name="Kondo K."/>
            <person name="Tanaka S."/>
            <person name="Hara Y."/>
            <person name="Koshikawa S."/>
            <person name="Sagara H."/>
            <person name="Miura T."/>
            <person name="Yokobori S."/>
            <person name="Miyagawa K."/>
            <person name="Suzuki Y."/>
            <person name="Kubo T."/>
            <person name="Oyama M."/>
            <person name="Kohara Y."/>
            <person name="Fujiyama A."/>
            <person name="Arakawa K."/>
            <person name="Katayama T."/>
            <person name="Toyoda A."/>
            <person name="Kunieda T."/>
        </authorList>
    </citation>
    <scope>NUCLEOTIDE SEQUENCE [LARGE SCALE GENOMIC DNA]</scope>
    <source>
        <strain evidence="2 3">YOKOZUNA-1</strain>
    </source>
</reference>
<evidence type="ECO:0000256" key="1">
    <source>
        <dbReference type="SAM" id="Phobius"/>
    </source>
</evidence>
<dbReference type="EMBL" id="BDGG01000007">
    <property type="protein sequence ID" value="GAV01141.1"/>
    <property type="molecule type" value="Genomic_DNA"/>
</dbReference>
<dbReference type="Proteomes" id="UP000186922">
    <property type="component" value="Unassembled WGS sequence"/>
</dbReference>
<feature type="transmembrane region" description="Helical" evidence="1">
    <location>
        <begin position="26"/>
        <end position="45"/>
    </location>
</feature>
<keyword evidence="3" id="KW-1185">Reference proteome</keyword>
<comment type="caution">
    <text evidence="2">The sequence shown here is derived from an EMBL/GenBank/DDBJ whole genome shotgun (WGS) entry which is preliminary data.</text>
</comment>
<accession>A0A1D1VJN5</accession>
<organism evidence="2 3">
    <name type="scientific">Ramazzottius varieornatus</name>
    <name type="common">Water bear</name>
    <name type="synonym">Tardigrade</name>
    <dbReference type="NCBI Taxonomy" id="947166"/>
    <lineage>
        <taxon>Eukaryota</taxon>
        <taxon>Metazoa</taxon>
        <taxon>Ecdysozoa</taxon>
        <taxon>Tardigrada</taxon>
        <taxon>Eutardigrada</taxon>
        <taxon>Parachela</taxon>
        <taxon>Hypsibioidea</taxon>
        <taxon>Ramazzottiidae</taxon>
        <taxon>Ramazzottius</taxon>
    </lineage>
</organism>
<feature type="transmembrane region" description="Helical" evidence="1">
    <location>
        <begin position="96"/>
        <end position="116"/>
    </location>
</feature>